<feature type="signal peptide" evidence="7">
    <location>
        <begin position="1"/>
        <end position="28"/>
    </location>
</feature>
<dbReference type="Proteomes" id="UP000095287">
    <property type="component" value="Unplaced"/>
</dbReference>
<dbReference type="Pfam" id="PF02199">
    <property type="entry name" value="SapA"/>
    <property type="match status" value="1"/>
</dbReference>
<evidence type="ECO:0000256" key="3">
    <source>
        <dbReference type="ARBA" id="ARBA00022525"/>
    </source>
</evidence>
<dbReference type="InterPro" id="IPR003119">
    <property type="entry name" value="SAP_A"/>
</dbReference>
<keyword evidence="5" id="KW-1015">Disulfide bond</keyword>
<evidence type="ECO:0000256" key="5">
    <source>
        <dbReference type="ARBA" id="ARBA00023157"/>
    </source>
</evidence>
<dbReference type="InterPro" id="IPR004911">
    <property type="entry name" value="Interferon-induced_GILT"/>
</dbReference>
<evidence type="ECO:0000256" key="4">
    <source>
        <dbReference type="ARBA" id="ARBA00022729"/>
    </source>
</evidence>
<keyword evidence="3" id="KW-0964">Secreted</keyword>
<evidence type="ECO:0000256" key="1">
    <source>
        <dbReference type="ARBA" id="ARBA00004613"/>
    </source>
</evidence>
<feature type="chain" id="PRO_5009315165" evidence="7">
    <location>
        <begin position="29"/>
        <end position="239"/>
    </location>
</feature>
<dbReference type="AlphaFoldDB" id="A0A1I8AVV2"/>
<evidence type="ECO:0000256" key="2">
    <source>
        <dbReference type="ARBA" id="ARBA00005679"/>
    </source>
</evidence>
<evidence type="ECO:0000256" key="6">
    <source>
        <dbReference type="ARBA" id="ARBA00023180"/>
    </source>
</evidence>
<keyword evidence="9" id="KW-1185">Reference proteome</keyword>
<comment type="subcellular location">
    <subcellularLocation>
        <location evidence="1">Secreted</location>
    </subcellularLocation>
</comment>
<reference evidence="10" key="1">
    <citation type="submission" date="2016-11" db="UniProtKB">
        <authorList>
            <consortium name="WormBaseParasite"/>
        </authorList>
    </citation>
    <scope>IDENTIFICATION</scope>
</reference>
<accession>A0A1I8AVV2</accession>
<proteinExistence type="inferred from homology"/>
<sequence length="239" mass="27453">MTARSASMPTSFYLLLLGILVVPNVVTACNIPPDFWCDSVEAAQRCGVSHQCESFKRDRRPVKLTLMYEALCPYCQKFITHQLGNIYNQFQNVMELELVPWGNSRLMRNGQISCNHGQKECDANKLMSCVIDAVKVKQALPFIVCLERELARNNVEYAFSHCNGFVRNHYRNIRQCFDGERGRQLQRQAAHRTASVRANPILEVPYLVYNDYSPNMDANAISTLALPQLLQKWKTYKRL</sequence>
<evidence type="ECO:0000313" key="9">
    <source>
        <dbReference type="Proteomes" id="UP000095287"/>
    </source>
</evidence>
<evidence type="ECO:0000259" key="8">
    <source>
        <dbReference type="PROSITE" id="PS51110"/>
    </source>
</evidence>
<dbReference type="GO" id="GO:0016671">
    <property type="term" value="F:oxidoreductase activity, acting on a sulfur group of donors, disulfide as acceptor"/>
    <property type="evidence" value="ECO:0007669"/>
    <property type="project" value="InterPro"/>
</dbReference>
<feature type="domain" description="Saposin A-type" evidence="8">
    <location>
        <begin position="22"/>
        <end position="62"/>
    </location>
</feature>
<dbReference type="PANTHER" id="PTHR13234">
    <property type="entry name" value="GAMMA-INTERFERON INDUCIBLE LYSOSOMAL THIOL REDUCTASE GILT"/>
    <property type="match status" value="1"/>
</dbReference>
<dbReference type="PROSITE" id="PS51257">
    <property type="entry name" value="PROKAR_LIPOPROTEIN"/>
    <property type="match status" value="1"/>
</dbReference>
<keyword evidence="4 7" id="KW-0732">Signal</keyword>
<keyword evidence="6" id="KW-0325">Glycoprotein</keyword>
<name>A0A1I8AVV2_9BILA</name>
<protein>
    <submittedName>
        <fullName evidence="10">Saposin A-type domain-containing protein</fullName>
    </submittedName>
</protein>
<organism evidence="9 10">
    <name type="scientific">Steinernema glaseri</name>
    <dbReference type="NCBI Taxonomy" id="37863"/>
    <lineage>
        <taxon>Eukaryota</taxon>
        <taxon>Metazoa</taxon>
        <taxon>Ecdysozoa</taxon>
        <taxon>Nematoda</taxon>
        <taxon>Chromadorea</taxon>
        <taxon>Rhabditida</taxon>
        <taxon>Tylenchina</taxon>
        <taxon>Panagrolaimomorpha</taxon>
        <taxon>Strongyloidoidea</taxon>
        <taxon>Steinernematidae</taxon>
        <taxon>Steinernema</taxon>
    </lineage>
</organism>
<evidence type="ECO:0000313" key="10">
    <source>
        <dbReference type="WBParaSite" id="L893_g9726.t1"/>
    </source>
</evidence>
<dbReference type="PROSITE" id="PS51110">
    <property type="entry name" value="SAP_A"/>
    <property type="match status" value="1"/>
</dbReference>
<dbReference type="WBParaSite" id="L893_g9726.t1">
    <property type="protein sequence ID" value="L893_g9726.t1"/>
    <property type="gene ID" value="L893_g9726"/>
</dbReference>
<dbReference type="GO" id="GO:0005576">
    <property type="term" value="C:extracellular region"/>
    <property type="evidence" value="ECO:0007669"/>
    <property type="project" value="UniProtKB-SubCell"/>
</dbReference>
<comment type="similarity">
    <text evidence="2">Belongs to the GILT family.</text>
</comment>
<dbReference type="Pfam" id="PF03227">
    <property type="entry name" value="GILT"/>
    <property type="match status" value="1"/>
</dbReference>
<evidence type="ECO:0000256" key="7">
    <source>
        <dbReference type="SAM" id="SignalP"/>
    </source>
</evidence>
<dbReference type="PANTHER" id="PTHR13234:SF11">
    <property type="entry name" value="PRION-LIKE-(Q_N-RICH)-DOMAIN-BEARING PROTEIN"/>
    <property type="match status" value="1"/>
</dbReference>